<evidence type="ECO:0000256" key="3">
    <source>
        <dbReference type="ARBA" id="ARBA00022898"/>
    </source>
</evidence>
<dbReference type="KEGG" id="scyp:JYB88_10320"/>
<comment type="cofactor">
    <cofactor evidence="1">
        <name>pyridoxal 5'-phosphate</name>
        <dbReference type="ChEBI" id="CHEBI:597326"/>
    </cofactor>
</comment>
<proteinExistence type="inferred from homology"/>
<organism evidence="5 6">
    <name type="scientific">Shewanella cyperi</name>
    <dbReference type="NCBI Taxonomy" id="2814292"/>
    <lineage>
        <taxon>Bacteria</taxon>
        <taxon>Pseudomonadati</taxon>
        <taxon>Pseudomonadota</taxon>
        <taxon>Gammaproteobacteria</taxon>
        <taxon>Alteromonadales</taxon>
        <taxon>Shewanellaceae</taxon>
        <taxon>Shewanella</taxon>
    </lineage>
</organism>
<evidence type="ECO:0000313" key="5">
    <source>
        <dbReference type="EMBL" id="QSX31870.1"/>
    </source>
</evidence>
<gene>
    <name evidence="5" type="ORF">JYB88_10320</name>
</gene>
<dbReference type="Proteomes" id="UP000663281">
    <property type="component" value="Chromosome"/>
</dbReference>
<keyword evidence="6" id="KW-1185">Reference proteome</keyword>
<dbReference type="EMBL" id="CP071504">
    <property type="protein sequence ID" value="QSX31870.1"/>
    <property type="molecule type" value="Genomic_DNA"/>
</dbReference>
<dbReference type="InterPro" id="IPR027278">
    <property type="entry name" value="ACCD_DCysDesulf"/>
</dbReference>
<dbReference type="InterPro" id="IPR036052">
    <property type="entry name" value="TrpB-like_PALP_sf"/>
</dbReference>
<comment type="similarity">
    <text evidence="2">Belongs to the ACC deaminase/D-cysteine desulfhydrase family.</text>
</comment>
<dbReference type="PIRSF" id="PIRSF006278">
    <property type="entry name" value="ACCD_DCysDesulf"/>
    <property type="match status" value="1"/>
</dbReference>
<accession>A0A974XNV3</accession>
<dbReference type="AlphaFoldDB" id="A0A974XNV3"/>
<feature type="modified residue" description="N6-(pyridoxal phosphate)lysine" evidence="4">
    <location>
        <position position="32"/>
    </location>
</feature>
<evidence type="ECO:0000256" key="1">
    <source>
        <dbReference type="ARBA" id="ARBA00001933"/>
    </source>
</evidence>
<protein>
    <submittedName>
        <fullName evidence="5">1-aminocyclopropane-1-carboxylate deaminase/D-cysteine desulfhydrase</fullName>
    </submittedName>
</protein>
<evidence type="ECO:0000256" key="4">
    <source>
        <dbReference type="PIRSR" id="PIRSR006278-2"/>
    </source>
</evidence>
<evidence type="ECO:0000256" key="2">
    <source>
        <dbReference type="ARBA" id="ARBA00008639"/>
    </source>
</evidence>
<keyword evidence="3 4" id="KW-0663">Pyridoxal phosphate</keyword>
<evidence type="ECO:0000313" key="6">
    <source>
        <dbReference type="Proteomes" id="UP000663281"/>
    </source>
</evidence>
<reference evidence="5 6" key="1">
    <citation type="submission" date="2021-03" db="EMBL/GenBank/DDBJ databases">
        <title>Novel species identification of genus Shewanella.</title>
        <authorList>
            <person name="Liu G."/>
            <person name="Zhang Q."/>
        </authorList>
    </citation>
    <scope>NUCLEOTIDE SEQUENCE [LARGE SCALE GENOMIC DNA]</scope>
    <source>
        <strain evidence="5 6">FJAT-53726</strain>
    </source>
</reference>
<dbReference type="GO" id="GO:0019148">
    <property type="term" value="F:D-cysteine desulfhydrase activity"/>
    <property type="evidence" value="ECO:0007669"/>
    <property type="project" value="TreeGrafter"/>
</dbReference>
<name>A0A974XNV3_9GAMM</name>
<dbReference type="PANTHER" id="PTHR43780">
    <property type="entry name" value="1-AMINOCYCLOPROPANE-1-CARBOXYLATE DEAMINASE-RELATED"/>
    <property type="match status" value="1"/>
</dbReference>
<dbReference type="SUPFAM" id="SSF53686">
    <property type="entry name" value="Tryptophan synthase beta subunit-like PLP-dependent enzymes"/>
    <property type="match status" value="1"/>
</dbReference>
<sequence length="315" mass="35360">MSPSPVEEFNFAGHRLLVKRDDLLHPQFSGNKARKFAWFLEHDFPGIKRLIGHGSAQANSLYSMAALARLKGWHLQFYVDHISEHLRLNPCGNFKAALALGAELIEVGAQARREGMNLESYLQQHLVPTLGQDCLFVPEGGRCGYAEYGVAALAQEIAEYASTNKLTELKLMLPSGTGTTALFLNKYFVEQGLDIQVLTCALVGDDNYLKAQFAGLGAQERHFPTILSPGRKYHFGKCYREFFEIWLALEKTGTQFELLYDPLAWILLLDYMDAHPDARVLYLHQGGLLGNESMLPRYVRKFPELAHAAGLSLER</sequence>
<dbReference type="PANTHER" id="PTHR43780:SF2">
    <property type="entry name" value="1-AMINOCYCLOPROPANE-1-CARBOXYLATE DEAMINASE-RELATED"/>
    <property type="match status" value="1"/>
</dbReference>
<dbReference type="Gene3D" id="3.40.50.1100">
    <property type="match status" value="2"/>
</dbReference>